<dbReference type="FunFam" id="3.40.50.2000:FF:000214">
    <property type="entry name" value="Dolichol-linked oligosaccharide biosynthesis enzyme, putative"/>
    <property type="match status" value="1"/>
</dbReference>
<evidence type="ECO:0000256" key="7">
    <source>
        <dbReference type="ARBA" id="ARBA00023136"/>
    </source>
</evidence>
<name>A0A024WEH0_PLAFA</name>
<evidence type="ECO:0000256" key="8">
    <source>
        <dbReference type="SAM" id="Phobius"/>
    </source>
</evidence>
<dbReference type="GO" id="GO:0043541">
    <property type="term" value="C:UDP-N-acetylglucosamine transferase complex"/>
    <property type="evidence" value="ECO:0007669"/>
    <property type="project" value="TreeGrafter"/>
</dbReference>
<sequence>MLFLFLCIIINTLVFLWFVINIFLKSSNTYKDKGRNEMVEMGVVLGSGGHTYEMIQILKQIKNSNILFNFFYSHNDNLSKIKTENELVNYQKNFFVIPRCRNVGDSYSLSFIKFIFSFLYCIFLTYKMKNMKVIIVNGPGVCVPLVYSLIFRKYIFLKNIKIVYIESICRVYSLSLSAKLLYYFADLFVVFSEHLKKKYKKAKYYGYTFELYSKKKKKKKKKKLLNNFISFIFYMPFF</sequence>
<evidence type="ECO:0000256" key="4">
    <source>
        <dbReference type="ARBA" id="ARBA00022692"/>
    </source>
</evidence>
<evidence type="ECO:0000256" key="2">
    <source>
        <dbReference type="ARBA" id="ARBA00009731"/>
    </source>
</evidence>
<evidence type="ECO:0000313" key="9">
    <source>
        <dbReference type="EMBL" id="ETW38948.1"/>
    </source>
</evidence>
<dbReference type="GO" id="GO:0004577">
    <property type="term" value="F:N-acetylglucosaminyldiphosphodolichol N-acetylglucosaminyltransferase activity"/>
    <property type="evidence" value="ECO:0007669"/>
    <property type="project" value="TreeGrafter"/>
</dbReference>
<accession>A0A024WEH0</accession>
<dbReference type="Pfam" id="PF08660">
    <property type="entry name" value="Alg14"/>
    <property type="match status" value="1"/>
</dbReference>
<dbReference type="AlphaFoldDB" id="A0A024WEH0"/>
<feature type="transmembrane region" description="Helical" evidence="8">
    <location>
        <begin position="107"/>
        <end position="126"/>
    </location>
</feature>
<dbReference type="PANTHER" id="PTHR12154:SF4">
    <property type="entry name" value="UDP-N-ACETYLGLUCOSAMINE TRANSFERASE SUBUNIT ALG14 HOMOLOG"/>
    <property type="match status" value="1"/>
</dbReference>
<comment type="similarity">
    <text evidence="2">Belongs to the ALG14 family.</text>
</comment>
<dbReference type="InterPro" id="IPR013969">
    <property type="entry name" value="Oligosacch_biosynth_Alg14"/>
</dbReference>
<dbReference type="Proteomes" id="UP000030708">
    <property type="component" value="Unassembled WGS sequence"/>
</dbReference>
<feature type="transmembrane region" description="Helical" evidence="8">
    <location>
        <begin position="5"/>
        <end position="24"/>
    </location>
</feature>
<protein>
    <recommendedName>
        <fullName evidence="3">UDP-N-acetylglucosamine transferase subunit ALG14</fullName>
    </recommendedName>
</protein>
<feature type="transmembrane region" description="Helical" evidence="8">
    <location>
        <begin position="222"/>
        <end position="237"/>
    </location>
</feature>
<keyword evidence="5" id="KW-0256">Endoplasmic reticulum</keyword>
<dbReference type="OrthoDB" id="5978656at2759"/>
<evidence type="ECO:0000256" key="5">
    <source>
        <dbReference type="ARBA" id="ARBA00022824"/>
    </source>
</evidence>
<keyword evidence="6 8" id="KW-1133">Transmembrane helix</keyword>
<reference evidence="9 10" key="2">
    <citation type="submission" date="2013-02" db="EMBL/GenBank/DDBJ databases">
        <title>The Genome Sequence of Plasmodium falciparum Tanzania (2000708).</title>
        <authorList>
            <consortium name="The Broad Institute Genome Sequencing Platform"/>
            <consortium name="The Broad Institute Genome Sequencing Center for Infectious Disease"/>
            <person name="Neafsey D."/>
            <person name="Cheeseman I."/>
            <person name="Volkman S."/>
            <person name="Adams J."/>
            <person name="Walker B."/>
            <person name="Young S.K."/>
            <person name="Zeng Q."/>
            <person name="Gargeya S."/>
            <person name="Fitzgerald M."/>
            <person name="Haas B."/>
            <person name="Abouelleil A."/>
            <person name="Alvarado L."/>
            <person name="Arachchi H.M."/>
            <person name="Berlin A.M."/>
            <person name="Chapman S.B."/>
            <person name="Dewar J."/>
            <person name="Goldberg J."/>
            <person name="Griggs A."/>
            <person name="Gujja S."/>
            <person name="Hansen M."/>
            <person name="Howarth C."/>
            <person name="Imamovic A."/>
            <person name="Larimer J."/>
            <person name="McCowan C."/>
            <person name="Murphy C."/>
            <person name="Neiman D."/>
            <person name="Pearson M."/>
            <person name="Priest M."/>
            <person name="Roberts A."/>
            <person name="Saif S."/>
            <person name="Shea T."/>
            <person name="Sisk P."/>
            <person name="Sykes S."/>
            <person name="Wortman J."/>
            <person name="Nusbaum C."/>
            <person name="Birren B."/>
        </authorList>
    </citation>
    <scope>NUCLEOTIDE SEQUENCE [LARGE SCALE GENOMIC DNA]</scope>
    <source>
        <strain evidence="10">Tanzania (2000708)</strain>
    </source>
</reference>
<evidence type="ECO:0000256" key="1">
    <source>
        <dbReference type="ARBA" id="ARBA00004389"/>
    </source>
</evidence>
<evidence type="ECO:0000313" key="10">
    <source>
        <dbReference type="Proteomes" id="UP000030708"/>
    </source>
</evidence>
<evidence type="ECO:0000256" key="3">
    <source>
        <dbReference type="ARBA" id="ARBA00017467"/>
    </source>
</evidence>
<feature type="transmembrane region" description="Helical" evidence="8">
    <location>
        <begin position="133"/>
        <end position="151"/>
    </location>
</feature>
<reference evidence="9 10" key="1">
    <citation type="submission" date="2013-02" db="EMBL/GenBank/DDBJ databases">
        <title>The Genome Annotation of Plasmodium falciparum Tanzania (2000708).</title>
        <authorList>
            <consortium name="The Broad Institute Genome Sequencing Platform"/>
            <consortium name="The Broad Institute Genome Sequencing Center for Infectious Disease"/>
            <person name="Neafsey D."/>
            <person name="Hoffman S."/>
            <person name="Volkman S."/>
            <person name="Rosenthal P."/>
            <person name="Walker B."/>
            <person name="Young S.K."/>
            <person name="Zeng Q."/>
            <person name="Gargeya S."/>
            <person name="Fitzgerald M."/>
            <person name="Haas B."/>
            <person name="Abouelleil A."/>
            <person name="Allen A.W."/>
            <person name="Alvarado L."/>
            <person name="Arachchi H.M."/>
            <person name="Berlin A.M."/>
            <person name="Chapman S.B."/>
            <person name="Gainer-Dewar J."/>
            <person name="Goldberg J."/>
            <person name="Griggs A."/>
            <person name="Gujja S."/>
            <person name="Hansen M."/>
            <person name="Howarth C."/>
            <person name="Imamovic A."/>
            <person name="Ireland A."/>
            <person name="Larimer J."/>
            <person name="McCowan C."/>
            <person name="Murphy C."/>
            <person name="Pearson M."/>
            <person name="Poon T.W."/>
            <person name="Priest M."/>
            <person name="Roberts A."/>
            <person name="Saif S."/>
            <person name="Shea T."/>
            <person name="Sisk P."/>
            <person name="Sykes S."/>
            <person name="Wortman J."/>
            <person name="Nusbaum C."/>
            <person name="Birren B."/>
        </authorList>
    </citation>
    <scope>NUCLEOTIDE SEQUENCE [LARGE SCALE GENOMIC DNA]</scope>
    <source>
        <strain evidence="10">Tanzania (2000708)</strain>
    </source>
</reference>
<dbReference type="Gene3D" id="3.40.50.2000">
    <property type="entry name" value="Glycogen Phosphorylase B"/>
    <property type="match status" value="1"/>
</dbReference>
<keyword evidence="7 8" id="KW-0472">Membrane</keyword>
<proteinExistence type="inferred from homology"/>
<keyword evidence="4 8" id="KW-0812">Transmembrane</keyword>
<gene>
    <name evidence="9" type="ORF">PFTANZ_00292</name>
</gene>
<evidence type="ECO:0000256" key="6">
    <source>
        <dbReference type="ARBA" id="ARBA00022989"/>
    </source>
</evidence>
<comment type="subcellular location">
    <subcellularLocation>
        <location evidence="1">Endoplasmic reticulum membrane</location>
        <topology evidence="1">Single-pass membrane protein</topology>
    </subcellularLocation>
</comment>
<dbReference type="PANTHER" id="PTHR12154">
    <property type="entry name" value="GLYCOSYL TRANSFERASE-RELATED"/>
    <property type="match status" value="1"/>
</dbReference>
<dbReference type="eggNOG" id="KOG3339">
    <property type="taxonomic scope" value="Eukaryota"/>
</dbReference>
<dbReference type="GO" id="GO:0006488">
    <property type="term" value="P:dolichol-linked oligosaccharide biosynthetic process"/>
    <property type="evidence" value="ECO:0007669"/>
    <property type="project" value="InterPro"/>
</dbReference>
<feature type="transmembrane region" description="Helical" evidence="8">
    <location>
        <begin position="171"/>
        <end position="191"/>
    </location>
</feature>
<organism evidence="9 10">
    <name type="scientific">Plasmodium falciparum Tanzania</name>
    <name type="common">2000708</name>
    <dbReference type="NCBI Taxonomy" id="1036725"/>
    <lineage>
        <taxon>Eukaryota</taxon>
        <taxon>Sar</taxon>
        <taxon>Alveolata</taxon>
        <taxon>Apicomplexa</taxon>
        <taxon>Aconoidasida</taxon>
        <taxon>Haemosporida</taxon>
        <taxon>Plasmodiidae</taxon>
        <taxon>Plasmodium</taxon>
        <taxon>Plasmodium (Laverania)</taxon>
    </lineage>
</organism>
<dbReference type="EMBL" id="KI926278">
    <property type="protein sequence ID" value="ETW38948.1"/>
    <property type="molecule type" value="Genomic_DNA"/>
</dbReference>